<dbReference type="KEGG" id="cpor:BED41_03140"/>
<feature type="compositionally biased region" description="Basic residues" evidence="4">
    <location>
        <begin position="151"/>
        <end position="162"/>
    </location>
</feature>
<dbReference type="InterPro" id="IPR008920">
    <property type="entry name" value="TF_FadR/GntR_C"/>
</dbReference>
<proteinExistence type="predicted"/>
<dbReference type="PANTHER" id="PTHR43537:SF5">
    <property type="entry name" value="UXU OPERON TRANSCRIPTIONAL REGULATOR"/>
    <property type="match status" value="1"/>
</dbReference>
<reference evidence="6" key="1">
    <citation type="submission" date="2016-08" db="EMBL/GenBank/DDBJ databases">
        <title>Complete genome of Cloacibacillus porcorum.</title>
        <authorList>
            <person name="Looft T."/>
            <person name="Bayles D.O."/>
            <person name="Alt D.P."/>
        </authorList>
    </citation>
    <scope>NUCLEOTIDE SEQUENCE [LARGE SCALE GENOMIC DNA]</scope>
    <source>
        <strain evidence="6">CL-84</strain>
    </source>
</reference>
<feature type="region of interest" description="Disordered" evidence="4">
    <location>
        <begin position="142"/>
        <end position="162"/>
    </location>
</feature>
<dbReference type="PANTHER" id="PTHR43537">
    <property type="entry name" value="TRANSCRIPTIONAL REGULATOR, GNTR FAMILY"/>
    <property type="match status" value="1"/>
</dbReference>
<keyword evidence="1" id="KW-0805">Transcription regulation</keyword>
<accession>A0A1B2I2H4</accession>
<evidence type="ECO:0000313" key="7">
    <source>
        <dbReference type="Proteomes" id="UP000093044"/>
    </source>
</evidence>
<dbReference type="Pfam" id="PF07729">
    <property type="entry name" value="FCD"/>
    <property type="match status" value="1"/>
</dbReference>
<dbReference type="STRING" id="1197717.BED41_03140"/>
<evidence type="ECO:0000259" key="5">
    <source>
        <dbReference type="SMART" id="SM00895"/>
    </source>
</evidence>
<evidence type="ECO:0000313" key="6">
    <source>
        <dbReference type="EMBL" id="ANZ44170.1"/>
    </source>
</evidence>
<dbReference type="Proteomes" id="UP000093044">
    <property type="component" value="Chromosome"/>
</dbReference>
<dbReference type="SUPFAM" id="SSF48008">
    <property type="entry name" value="GntR ligand-binding domain-like"/>
    <property type="match status" value="1"/>
</dbReference>
<dbReference type="AlphaFoldDB" id="A0A1B2I2H4"/>
<keyword evidence="2" id="KW-0238">DNA-binding</keyword>
<protein>
    <recommendedName>
        <fullName evidence="5">GntR C-terminal domain-containing protein</fullName>
    </recommendedName>
</protein>
<feature type="domain" description="GntR C-terminal" evidence="5">
    <location>
        <begin position="2"/>
        <end position="126"/>
    </location>
</feature>
<name>A0A1B2I2H4_9BACT</name>
<dbReference type="InterPro" id="IPR011711">
    <property type="entry name" value="GntR_C"/>
</dbReference>
<evidence type="ECO:0000256" key="4">
    <source>
        <dbReference type="SAM" id="MobiDB-lite"/>
    </source>
</evidence>
<evidence type="ECO:0000256" key="2">
    <source>
        <dbReference type="ARBA" id="ARBA00023125"/>
    </source>
</evidence>
<dbReference type="SMART" id="SM00895">
    <property type="entry name" value="FCD"/>
    <property type="match status" value="1"/>
</dbReference>
<dbReference type="GO" id="GO:0003677">
    <property type="term" value="F:DNA binding"/>
    <property type="evidence" value="ECO:0007669"/>
    <property type="project" value="UniProtKB-KW"/>
</dbReference>
<evidence type="ECO:0000256" key="3">
    <source>
        <dbReference type="ARBA" id="ARBA00023163"/>
    </source>
</evidence>
<dbReference type="EMBL" id="CP016757">
    <property type="protein sequence ID" value="ANZ44170.1"/>
    <property type="molecule type" value="Genomic_DNA"/>
</dbReference>
<gene>
    <name evidence="6" type="ORF">BED41_03140</name>
</gene>
<dbReference type="Gene3D" id="1.20.120.530">
    <property type="entry name" value="GntR ligand-binding domain-like"/>
    <property type="match status" value="1"/>
</dbReference>
<keyword evidence="3" id="KW-0804">Transcription</keyword>
<organism evidence="6 7">
    <name type="scientific">Cloacibacillus porcorum</name>
    <dbReference type="NCBI Taxonomy" id="1197717"/>
    <lineage>
        <taxon>Bacteria</taxon>
        <taxon>Thermotogati</taxon>
        <taxon>Synergistota</taxon>
        <taxon>Synergistia</taxon>
        <taxon>Synergistales</taxon>
        <taxon>Synergistaceae</taxon>
        <taxon>Cloacibacillus</taxon>
    </lineage>
</organism>
<keyword evidence="7" id="KW-1185">Reference proteome</keyword>
<evidence type="ECO:0000256" key="1">
    <source>
        <dbReference type="ARBA" id="ARBA00023015"/>
    </source>
</evidence>
<sequence>MDTLEARRLLEIASVERATLRAAKEDIDRIEHFIWDEEEAMRLHDNVLVSSLDRMFHNYLGQISGNRVYCDFISQVGYKISLFLALSNTLGEVINEALKEHRDILYAIKLRMPERAGTAMKLHLDNVEKRILESIRCEEERSNDSNEIPARRSRRNFPKVKA</sequence>